<gene>
    <name evidence="4" type="primary">bdcA2</name>
    <name evidence="4" type="ORF">KOEU_25000</name>
</gene>
<dbReference type="EMBL" id="LHUQ01000016">
    <property type="protein sequence ID" value="KON64025.1"/>
    <property type="molecule type" value="Genomic_DNA"/>
</dbReference>
<protein>
    <submittedName>
        <fullName evidence="4">Cyclic-di-GMP-binding biofilm dispersal mediator protein</fullName>
    </submittedName>
</protein>
<dbReference type="STRING" id="33995.KOEU_25000"/>
<dbReference type="PANTHER" id="PTHR43639">
    <property type="entry name" value="OXIDOREDUCTASE, SHORT-CHAIN DEHYDROGENASE/REDUCTASE FAMILY (AFU_ORTHOLOGUE AFUA_5G02870)"/>
    <property type="match status" value="1"/>
</dbReference>
<dbReference type="FunFam" id="3.40.50.720:FF:000084">
    <property type="entry name" value="Short-chain dehydrogenase reductase"/>
    <property type="match status" value="1"/>
</dbReference>
<dbReference type="InterPro" id="IPR002347">
    <property type="entry name" value="SDR_fam"/>
</dbReference>
<dbReference type="PRINTS" id="PR00080">
    <property type="entry name" value="SDRFAMILY"/>
</dbReference>
<proteinExistence type="inferred from homology"/>
<evidence type="ECO:0000313" key="4">
    <source>
        <dbReference type="EMBL" id="KON64025.1"/>
    </source>
</evidence>
<comment type="similarity">
    <text evidence="1">Belongs to the short-chain dehydrogenases/reductases (SDR) family.</text>
</comment>
<keyword evidence="5" id="KW-1185">Reference proteome</keyword>
<dbReference type="OrthoDB" id="154414at2"/>
<name>A0A0M0EFK3_KOMEU</name>
<evidence type="ECO:0000259" key="3">
    <source>
        <dbReference type="SMART" id="SM00822"/>
    </source>
</evidence>
<dbReference type="GO" id="GO:0016491">
    <property type="term" value="F:oxidoreductase activity"/>
    <property type="evidence" value="ECO:0007669"/>
    <property type="project" value="UniProtKB-KW"/>
</dbReference>
<dbReference type="InterPro" id="IPR057326">
    <property type="entry name" value="KR_dom"/>
</dbReference>
<dbReference type="Pfam" id="PF13561">
    <property type="entry name" value="adh_short_C2"/>
    <property type="match status" value="1"/>
</dbReference>
<feature type="domain" description="Ketoreductase" evidence="3">
    <location>
        <begin position="8"/>
        <end position="202"/>
    </location>
</feature>
<organism evidence="4 5">
    <name type="scientific">Komagataeibacter europaeus</name>
    <name type="common">Gluconacetobacter europaeus</name>
    <dbReference type="NCBI Taxonomy" id="33995"/>
    <lineage>
        <taxon>Bacteria</taxon>
        <taxon>Pseudomonadati</taxon>
        <taxon>Pseudomonadota</taxon>
        <taxon>Alphaproteobacteria</taxon>
        <taxon>Acetobacterales</taxon>
        <taxon>Acetobacteraceae</taxon>
        <taxon>Komagataeibacter</taxon>
    </lineage>
</organism>
<sequence length="246" mass="25250">MSLSLTGKVAFVTGGSRGIGAAIVRRLAADGAAVAFTYAASADEANKVASEVTAAGGKALAIKADNTSADEIKAAVSRTVAELGGLDILVNNAGIVLGGPVDEFALDTFDKMFALNVRGTFVAIQAAVPHMKEGGRIINNSSVVAHYTAFPGSFAYAMTKGAVSSMTRAIARDLGPRGITINAIEPGPTETDNIRNDAMRDMLRPRMALGRLGSDTEVASFVAYLASPESSFITGSLLTIDGGYSA</sequence>
<comment type="caution">
    <text evidence="4">The sequence shown here is derived from an EMBL/GenBank/DDBJ whole genome shotgun (WGS) entry which is preliminary data.</text>
</comment>
<dbReference type="SMART" id="SM00822">
    <property type="entry name" value="PKS_KR"/>
    <property type="match status" value="1"/>
</dbReference>
<dbReference type="AlphaFoldDB" id="A0A0M0EFK3"/>
<dbReference type="PRINTS" id="PR00081">
    <property type="entry name" value="GDHRDH"/>
</dbReference>
<evidence type="ECO:0000256" key="2">
    <source>
        <dbReference type="ARBA" id="ARBA00023002"/>
    </source>
</evidence>
<dbReference type="SUPFAM" id="SSF51735">
    <property type="entry name" value="NAD(P)-binding Rossmann-fold domains"/>
    <property type="match status" value="1"/>
</dbReference>
<reference evidence="4" key="1">
    <citation type="submission" date="2015-08" db="EMBL/GenBank/DDBJ databases">
        <title>Draft genome sequence of Komagataeibacter europaeus CECT 8546 a cellulose producer strain from vinegar produced by the traditional method.</title>
        <authorList>
            <person name="Poehlein A."/>
            <person name="Valera M.J."/>
            <person name="Haack F.S."/>
            <person name="Mas A."/>
            <person name="Daniel R."/>
            <person name="Streit W.R."/>
            <person name="Mateo E."/>
        </authorList>
    </citation>
    <scope>NUCLEOTIDE SEQUENCE [LARGE SCALE GENOMIC DNA]</scope>
    <source>
        <strain evidence="4">CECT 8546</strain>
    </source>
</reference>
<dbReference type="InterPro" id="IPR020904">
    <property type="entry name" value="Sc_DH/Rdtase_CS"/>
</dbReference>
<dbReference type="Gene3D" id="3.40.50.720">
    <property type="entry name" value="NAD(P)-binding Rossmann-like Domain"/>
    <property type="match status" value="1"/>
</dbReference>
<evidence type="ECO:0000313" key="5">
    <source>
        <dbReference type="Proteomes" id="UP000037566"/>
    </source>
</evidence>
<dbReference type="InterPro" id="IPR036291">
    <property type="entry name" value="NAD(P)-bd_dom_sf"/>
</dbReference>
<dbReference type="PATRIC" id="fig|33995.3.peg.2780"/>
<dbReference type="PANTHER" id="PTHR43639:SF1">
    <property type="entry name" value="SHORT-CHAIN DEHYDROGENASE_REDUCTASE FAMILY PROTEIN"/>
    <property type="match status" value="1"/>
</dbReference>
<keyword evidence="2" id="KW-0560">Oxidoreductase</keyword>
<dbReference type="PROSITE" id="PS00061">
    <property type="entry name" value="ADH_SHORT"/>
    <property type="match status" value="1"/>
</dbReference>
<dbReference type="Proteomes" id="UP000037566">
    <property type="component" value="Unassembled WGS sequence"/>
</dbReference>
<accession>A0A0M0EFK3</accession>
<evidence type="ECO:0000256" key="1">
    <source>
        <dbReference type="ARBA" id="ARBA00006484"/>
    </source>
</evidence>
<dbReference type="RefSeq" id="WP_053323608.1">
    <property type="nucleotide sequence ID" value="NZ_LHUQ01000016.1"/>
</dbReference>